<dbReference type="AlphaFoldDB" id="A0A644TLD1"/>
<dbReference type="EMBL" id="VSSQ01000038">
    <property type="protein sequence ID" value="MPL67694.1"/>
    <property type="molecule type" value="Genomic_DNA"/>
</dbReference>
<reference evidence="1" key="1">
    <citation type="submission" date="2019-08" db="EMBL/GenBank/DDBJ databases">
        <authorList>
            <person name="Kucharzyk K."/>
            <person name="Murdoch R.W."/>
            <person name="Higgins S."/>
            <person name="Loffler F."/>
        </authorList>
    </citation>
    <scope>NUCLEOTIDE SEQUENCE</scope>
</reference>
<organism evidence="1">
    <name type="scientific">bioreactor metagenome</name>
    <dbReference type="NCBI Taxonomy" id="1076179"/>
    <lineage>
        <taxon>unclassified sequences</taxon>
        <taxon>metagenomes</taxon>
        <taxon>ecological metagenomes</taxon>
    </lineage>
</organism>
<sequence>MGLYAEPALLERFLELYEARVGKKADMGKSCLRFSEPDAIPYALMGEVATWFDLDRWIDLYRSRRTPGGRKTAKEENP</sequence>
<gene>
    <name evidence="1" type="ORF">SDC9_13392</name>
</gene>
<comment type="caution">
    <text evidence="1">The sequence shown here is derived from an EMBL/GenBank/DDBJ whole genome shotgun (WGS) entry which is preliminary data.</text>
</comment>
<name>A0A644TLD1_9ZZZZ</name>
<evidence type="ECO:0000313" key="1">
    <source>
        <dbReference type="EMBL" id="MPL67694.1"/>
    </source>
</evidence>
<protein>
    <submittedName>
        <fullName evidence="1">Uncharacterized protein</fullName>
    </submittedName>
</protein>
<accession>A0A644TLD1</accession>
<proteinExistence type="predicted"/>